<gene>
    <name evidence="2" type="ORF">Tco_0873991</name>
</gene>
<proteinExistence type="predicted"/>
<evidence type="ECO:0000313" key="2">
    <source>
        <dbReference type="EMBL" id="GJT15285.1"/>
    </source>
</evidence>
<dbReference type="Proteomes" id="UP001151760">
    <property type="component" value="Unassembled WGS sequence"/>
</dbReference>
<sequence length="311" mass="35281">MYDDHIGGQPSATLRTILAAQAPQILQTPTTTTTTADTRPTLTNSSSQATSIPITSHNVDELETQQQHVQPQPATIADNVLNAMFDENTLLIAFCTTSTTYAESPSSHYVDPFDTFILNQSPCGNFTNQSNYVLKILKKYGMETYDPVRTSMEIKDKLNLDQNGTLVDATKYRSMAKPTEKHLKEVKRIFRYLWGTVNKSILQNRRDLPRNTSLDRVEVLCMIEKRSKVRMGIMPTEAELALEQSQQGVSYEVSNQTDLENFTKDFSVNTTLFLIQLESVCICIFDLLDGVPELMHVYFRYFSSDQEYRIA</sequence>
<protein>
    <submittedName>
        <fullName evidence="2">Uncharacterized mitochondrial protein-like protein</fullName>
    </submittedName>
</protein>
<reference evidence="2" key="1">
    <citation type="journal article" date="2022" name="Int. J. Mol. Sci.">
        <title>Draft Genome of Tanacetum Coccineum: Genomic Comparison of Closely Related Tanacetum-Family Plants.</title>
        <authorList>
            <person name="Yamashiro T."/>
            <person name="Shiraishi A."/>
            <person name="Nakayama K."/>
            <person name="Satake H."/>
        </authorList>
    </citation>
    <scope>NUCLEOTIDE SEQUENCE</scope>
</reference>
<accession>A0ABQ5BKD7</accession>
<feature type="region of interest" description="Disordered" evidence="1">
    <location>
        <begin position="28"/>
        <end position="50"/>
    </location>
</feature>
<keyword evidence="3" id="KW-1185">Reference proteome</keyword>
<name>A0ABQ5BKD7_9ASTR</name>
<evidence type="ECO:0000313" key="3">
    <source>
        <dbReference type="Proteomes" id="UP001151760"/>
    </source>
</evidence>
<evidence type="ECO:0000256" key="1">
    <source>
        <dbReference type="SAM" id="MobiDB-lite"/>
    </source>
</evidence>
<dbReference type="EMBL" id="BQNB010013383">
    <property type="protein sequence ID" value="GJT15285.1"/>
    <property type="molecule type" value="Genomic_DNA"/>
</dbReference>
<feature type="compositionally biased region" description="Low complexity" evidence="1">
    <location>
        <begin position="28"/>
        <end position="43"/>
    </location>
</feature>
<reference evidence="2" key="2">
    <citation type="submission" date="2022-01" db="EMBL/GenBank/DDBJ databases">
        <authorList>
            <person name="Yamashiro T."/>
            <person name="Shiraishi A."/>
            <person name="Satake H."/>
            <person name="Nakayama K."/>
        </authorList>
    </citation>
    <scope>NUCLEOTIDE SEQUENCE</scope>
</reference>
<organism evidence="2 3">
    <name type="scientific">Tanacetum coccineum</name>
    <dbReference type="NCBI Taxonomy" id="301880"/>
    <lineage>
        <taxon>Eukaryota</taxon>
        <taxon>Viridiplantae</taxon>
        <taxon>Streptophyta</taxon>
        <taxon>Embryophyta</taxon>
        <taxon>Tracheophyta</taxon>
        <taxon>Spermatophyta</taxon>
        <taxon>Magnoliopsida</taxon>
        <taxon>eudicotyledons</taxon>
        <taxon>Gunneridae</taxon>
        <taxon>Pentapetalae</taxon>
        <taxon>asterids</taxon>
        <taxon>campanulids</taxon>
        <taxon>Asterales</taxon>
        <taxon>Asteraceae</taxon>
        <taxon>Asteroideae</taxon>
        <taxon>Anthemideae</taxon>
        <taxon>Anthemidinae</taxon>
        <taxon>Tanacetum</taxon>
    </lineage>
</organism>
<comment type="caution">
    <text evidence="2">The sequence shown here is derived from an EMBL/GenBank/DDBJ whole genome shotgun (WGS) entry which is preliminary data.</text>
</comment>